<organism evidence="15 16">
    <name type="scientific">Paracandidimonas soli</name>
    <dbReference type="NCBI Taxonomy" id="1917182"/>
    <lineage>
        <taxon>Bacteria</taxon>
        <taxon>Pseudomonadati</taxon>
        <taxon>Pseudomonadota</taxon>
        <taxon>Betaproteobacteria</taxon>
        <taxon>Burkholderiales</taxon>
        <taxon>Alcaligenaceae</taxon>
        <taxon>Paracandidimonas</taxon>
    </lineage>
</organism>
<evidence type="ECO:0000256" key="10">
    <source>
        <dbReference type="ARBA" id="ARBA00029447"/>
    </source>
</evidence>
<dbReference type="PANTHER" id="PTHR43531:SF14">
    <property type="entry name" value="METHYL-ACCEPTING CHEMOTAXIS PROTEIN I-RELATED"/>
    <property type="match status" value="1"/>
</dbReference>
<dbReference type="InterPro" id="IPR003122">
    <property type="entry name" value="Tar_rcpt_lig-bd"/>
</dbReference>
<evidence type="ECO:0000256" key="11">
    <source>
        <dbReference type="PROSITE-ProRule" id="PRU00284"/>
    </source>
</evidence>
<dbReference type="PANTHER" id="PTHR43531">
    <property type="entry name" value="PROTEIN ICFG"/>
    <property type="match status" value="1"/>
</dbReference>
<keyword evidence="6 12" id="KW-0812">Transmembrane</keyword>
<feature type="domain" description="HAMP" evidence="14">
    <location>
        <begin position="241"/>
        <end position="293"/>
    </location>
</feature>
<dbReference type="InterPro" id="IPR003660">
    <property type="entry name" value="HAMP_dom"/>
</dbReference>
<dbReference type="CDD" id="cd11386">
    <property type="entry name" value="MCP_signal"/>
    <property type="match status" value="1"/>
</dbReference>
<comment type="subcellular location">
    <subcellularLocation>
        <location evidence="1">Cell inner membrane</location>
        <topology evidence="1">Multi-pass membrane protein</topology>
    </subcellularLocation>
</comment>
<evidence type="ECO:0000256" key="4">
    <source>
        <dbReference type="ARBA" id="ARBA00022500"/>
    </source>
</evidence>
<dbReference type="Pfam" id="PF02203">
    <property type="entry name" value="TarH"/>
    <property type="match status" value="1"/>
</dbReference>
<feature type="domain" description="Methyl-accepting transducer" evidence="13">
    <location>
        <begin position="298"/>
        <end position="527"/>
    </location>
</feature>
<accession>A0A4R3VAJ7</accession>
<evidence type="ECO:0000259" key="14">
    <source>
        <dbReference type="PROSITE" id="PS50885"/>
    </source>
</evidence>
<evidence type="ECO:0000313" key="15">
    <source>
        <dbReference type="EMBL" id="TCV00793.1"/>
    </source>
</evidence>
<dbReference type="GO" id="GO:0007165">
    <property type="term" value="P:signal transduction"/>
    <property type="evidence" value="ECO:0007669"/>
    <property type="project" value="UniProtKB-KW"/>
</dbReference>
<comment type="caution">
    <text evidence="15">The sequence shown here is derived from an EMBL/GenBank/DDBJ whole genome shotgun (WGS) entry which is preliminary data.</text>
</comment>
<dbReference type="SMART" id="SM00283">
    <property type="entry name" value="MA"/>
    <property type="match status" value="1"/>
</dbReference>
<dbReference type="PRINTS" id="PR00260">
    <property type="entry name" value="CHEMTRNSDUCR"/>
</dbReference>
<keyword evidence="16" id="KW-1185">Reference proteome</keyword>
<evidence type="ECO:0000256" key="7">
    <source>
        <dbReference type="ARBA" id="ARBA00022989"/>
    </source>
</evidence>
<dbReference type="SMART" id="SM00304">
    <property type="entry name" value="HAMP"/>
    <property type="match status" value="1"/>
</dbReference>
<dbReference type="InterPro" id="IPR051310">
    <property type="entry name" value="MCP_chemotaxis"/>
</dbReference>
<evidence type="ECO:0000256" key="8">
    <source>
        <dbReference type="ARBA" id="ARBA00023136"/>
    </source>
</evidence>
<dbReference type="CDD" id="cd06225">
    <property type="entry name" value="HAMP"/>
    <property type="match status" value="1"/>
</dbReference>
<dbReference type="FunFam" id="1.10.287.950:FF:000001">
    <property type="entry name" value="Methyl-accepting chemotaxis sensory transducer"/>
    <property type="match status" value="1"/>
</dbReference>
<evidence type="ECO:0000256" key="3">
    <source>
        <dbReference type="ARBA" id="ARBA00022481"/>
    </source>
</evidence>
<dbReference type="GO" id="GO:0006935">
    <property type="term" value="P:chemotaxis"/>
    <property type="evidence" value="ECO:0007669"/>
    <property type="project" value="UniProtKB-KW"/>
</dbReference>
<evidence type="ECO:0000256" key="5">
    <source>
        <dbReference type="ARBA" id="ARBA00022519"/>
    </source>
</evidence>
<dbReference type="EMBL" id="SMBX01000003">
    <property type="protein sequence ID" value="TCV00793.1"/>
    <property type="molecule type" value="Genomic_DNA"/>
</dbReference>
<evidence type="ECO:0000256" key="1">
    <source>
        <dbReference type="ARBA" id="ARBA00004429"/>
    </source>
</evidence>
<keyword evidence="4" id="KW-0145">Chemotaxis</keyword>
<reference evidence="15 16" key="1">
    <citation type="submission" date="2019-03" db="EMBL/GenBank/DDBJ databases">
        <title>Genomic Encyclopedia of Type Strains, Phase IV (KMG-IV): sequencing the most valuable type-strain genomes for metagenomic binning, comparative biology and taxonomic classification.</title>
        <authorList>
            <person name="Goeker M."/>
        </authorList>
    </citation>
    <scope>NUCLEOTIDE SEQUENCE [LARGE SCALE GENOMIC DNA]</scope>
    <source>
        <strain evidence="15 16">DSM 100048</strain>
    </source>
</reference>
<dbReference type="Proteomes" id="UP000294692">
    <property type="component" value="Unassembled WGS sequence"/>
</dbReference>
<keyword evidence="5" id="KW-0997">Cell inner membrane</keyword>
<feature type="transmembrane region" description="Helical" evidence="12">
    <location>
        <begin position="216"/>
        <end position="239"/>
    </location>
</feature>
<dbReference type="Gene3D" id="1.20.120.30">
    <property type="entry name" value="Aspartate receptor, ligand-binding domain"/>
    <property type="match status" value="1"/>
</dbReference>
<keyword evidence="2" id="KW-1003">Cell membrane</keyword>
<keyword evidence="3" id="KW-0488">Methylation</keyword>
<evidence type="ECO:0000256" key="12">
    <source>
        <dbReference type="SAM" id="Phobius"/>
    </source>
</evidence>
<dbReference type="GO" id="GO:0004888">
    <property type="term" value="F:transmembrane signaling receptor activity"/>
    <property type="evidence" value="ECO:0007669"/>
    <property type="project" value="InterPro"/>
</dbReference>
<dbReference type="Gene3D" id="1.10.287.950">
    <property type="entry name" value="Methyl-accepting chemotaxis protein"/>
    <property type="match status" value="1"/>
</dbReference>
<dbReference type="GO" id="GO:0005886">
    <property type="term" value="C:plasma membrane"/>
    <property type="evidence" value="ECO:0007669"/>
    <property type="project" value="UniProtKB-SubCell"/>
</dbReference>
<evidence type="ECO:0000313" key="16">
    <source>
        <dbReference type="Proteomes" id="UP000294692"/>
    </source>
</evidence>
<evidence type="ECO:0000256" key="6">
    <source>
        <dbReference type="ARBA" id="ARBA00022692"/>
    </source>
</evidence>
<dbReference type="InterPro" id="IPR004090">
    <property type="entry name" value="Chemotax_Me-accpt_rcpt"/>
</dbReference>
<keyword evidence="8 12" id="KW-0472">Membrane</keyword>
<protein>
    <submittedName>
        <fullName evidence="15">Methyl-accepting chemotaxis sensory transducer with TarH sensor</fullName>
    </submittedName>
</protein>
<dbReference type="Pfam" id="PF00015">
    <property type="entry name" value="MCPsignal"/>
    <property type="match status" value="1"/>
</dbReference>
<keyword evidence="7 12" id="KW-1133">Transmembrane helix</keyword>
<comment type="similarity">
    <text evidence="10">Belongs to the methyl-accepting chemotaxis (MCP) protein family.</text>
</comment>
<dbReference type="Pfam" id="PF00672">
    <property type="entry name" value="HAMP"/>
    <property type="match status" value="1"/>
</dbReference>
<dbReference type="InterPro" id="IPR035440">
    <property type="entry name" value="4HB_MCP_dom_sf"/>
</dbReference>
<evidence type="ECO:0000259" key="13">
    <source>
        <dbReference type="PROSITE" id="PS50111"/>
    </source>
</evidence>
<dbReference type="InterPro" id="IPR004089">
    <property type="entry name" value="MCPsignal_dom"/>
</dbReference>
<gene>
    <name evidence="15" type="ORF">EV686_103377</name>
</gene>
<evidence type="ECO:0000256" key="9">
    <source>
        <dbReference type="ARBA" id="ARBA00023224"/>
    </source>
</evidence>
<dbReference type="SUPFAM" id="SSF47170">
    <property type="entry name" value="Aspartate receptor, ligand-binding domain"/>
    <property type="match status" value="1"/>
</dbReference>
<proteinExistence type="inferred from homology"/>
<keyword evidence="9 11" id="KW-0807">Transducer</keyword>
<evidence type="ECO:0000256" key="2">
    <source>
        <dbReference type="ARBA" id="ARBA00022475"/>
    </source>
</evidence>
<dbReference type="PROSITE" id="PS50885">
    <property type="entry name" value="HAMP"/>
    <property type="match status" value="1"/>
</dbReference>
<dbReference type="PROSITE" id="PS50111">
    <property type="entry name" value="CHEMOTAXIS_TRANSDUC_2"/>
    <property type="match status" value="1"/>
</dbReference>
<dbReference type="AlphaFoldDB" id="A0A4R3VAJ7"/>
<dbReference type="SUPFAM" id="SSF58104">
    <property type="entry name" value="Methyl-accepting chemotaxis protein (MCP) signaling domain"/>
    <property type="match status" value="1"/>
</dbReference>
<sequence>MEAHNIMRNSIKMKFIGNLKIRTSLILVLVFFLLMLIAGAALGLLSMRANNQALQEITNSQRTVTALKLAVDRYKDAQSQLGRALASHVTAQSNALSSGSQSIGSEASRLLEASKASYKRSLSSFAEYVKLAATTSGSGGQFANNVRSAYTGLMDEGMPDLYTAMEKGDVHAFNDTFSSLTQYLEDDFFTAFNAVNRHQQNIIDRAYDSQVTYYEYVIMIVSVGVVLCVLIALLAYVFLGRMVLRPLNQAIQHFERIAAGDLTQRIQLRSTNEIGMLYDGMRKMQESLTRTVGIVRQGVEEITHGSHEIFVGNTDLSSRTEQQAASLQQTAASMEELSSTVKLNTDNALQADSLAKNASGVALRGGETVSAVVTTMDEISRSSGKIAEIVSVIDGIAFQTNILALNAAVEAARAGEQGKGFAVVAGEVRALAQRSAQAAKEIKTLIEESLSKVKAGALQAGEAGTVMREIVESVQGVTTIMTEISSASREQSEGIGQVNLAVAEMDGVVQQNAALVEQAAAAAGSLQEQAHRLSEAVSIFKINAADVIEVTAAHLSHNGQYGPASLEAGGEALPDALAGA</sequence>
<name>A0A4R3VAJ7_9BURK</name>